<dbReference type="Pfam" id="PF03129">
    <property type="entry name" value="HGTP_anticodon"/>
    <property type="match status" value="1"/>
</dbReference>
<dbReference type="GO" id="GO:0005737">
    <property type="term" value="C:cytoplasm"/>
    <property type="evidence" value="ECO:0007669"/>
    <property type="project" value="InterPro"/>
</dbReference>
<evidence type="ECO:0000313" key="13">
    <source>
        <dbReference type="Proteomes" id="UP000054524"/>
    </source>
</evidence>
<dbReference type="HAMAP" id="MF_01571">
    <property type="entry name" value="Pro_tRNA_synth_type3"/>
    <property type="match status" value="1"/>
</dbReference>
<evidence type="ECO:0000256" key="8">
    <source>
        <dbReference type="ARBA" id="ARBA00023146"/>
    </source>
</evidence>
<dbReference type="InterPro" id="IPR004154">
    <property type="entry name" value="Anticodon-bd"/>
</dbReference>
<dbReference type="EMBL" id="AKIJ01000001">
    <property type="protein sequence ID" value="KFG27144.1"/>
    <property type="molecule type" value="Genomic_DNA"/>
</dbReference>
<dbReference type="SMART" id="SM00946">
    <property type="entry name" value="ProRS-C_1"/>
    <property type="match status" value="1"/>
</dbReference>
<name>A0A086J4S6_NEMA1</name>
<dbReference type="CDD" id="cd00778">
    <property type="entry name" value="ProRS_core_arch_euk"/>
    <property type="match status" value="1"/>
</dbReference>
<dbReference type="AlphaFoldDB" id="A0A086J4S6"/>
<evidence type="ECO:0000256" key="3">
    <source>
        <dbReference type="ARBA" id="ARBA00019110"/>
    </source>
</evidence>
<dbReference type="GO" id="GO:0006433">
    <property type="term" value="P:prolyl-tRNA aminoacylation"/>
    <property type="evidence" value="ECO:0007669"/>
    <property type="project" value="InterPro"/>
</dbReference>
<dbReference type="FunFam" id="3.30.930.10:FF:000037">
    <property type="entry name" value="Proline--tRNA ligase"/>
    <property type="match status" value="1"/>
</dbReference>
<reference evidence="12 13" key="1">
    <citation type="journal article" date="2014" name="Genome Announc.">
        <title>Genome Sequence of the Microsporidian Species Nematocida sp1 Strain ERTm6 (ATCC PRA-372).</title>
        <authorList>
            <person name="Bakowski M.A."/>
            <person name="Priest M."/>
            <person name="Young S."/>
            <person name="Cuomo C.A."/>
            <person name="Troemel E.R."/>
        </authorList>
    </citation>
    <scope>NUCLEOTIDE SEQUENCE [LARGE SCALE GENOMIC DNA]</scope>
    <source>
        <strain evidence="12 13">ERTm6</strain>
    </source>
</reference>
<evidence type="ECO:0000259" key="11">
    <source>
        <dbReference type="PROSITE" id="PS50862"/>
    </source>
</evidence>
<dbReference type="Gene3D" id="3.30.930.10">
    <property type="entry name" value="Bira Bifunctional Protein, Domain 2"/>
    <property type="match status" value="1"/>
</dbReference>
<evidence type="ECO:0000256" key="9">
    <source>
        <dbReference type="ARBA" id="ARBA00029731"/>
    </source>
</evidence>
<evidence type="ECO:0000256" key="4">
    <source>
        <dbReference type="ARBA" id="ARBA00022598"/>
    </source>
</evidence>
<evidence type="ECO:0000256" key="1">
    <source>
        <dbReference type="ARBA" id="ARBA00008226"/>
    </source>
</evidence>
<comment type="caution">
    <text evidence="12">The sequence shown here is derived from an EMBL/GenBank/DDBJ whole genome shotgun (WGS) entry which is preliminary data.</text>
</comment>
<dbReference type="NCBIfam" id="TIGR00408">
    <property type="entry name" value="proS_fam_I"/>
    <property type="match status" value="1"/>
</dbReference>
<organism evidence="12 13">
    <name type="scientific">Nematocida ausubeli (strain ATCC PRA-371 / ERTm2)</name>
    <name type="common">Nematode killer fungus</name>
    <dbReference type="NCBI Taxonomy" id="1913371"/>
    <lineage>
        <taxon>Eukaryota</taxon>
        <taxon>Fungi</taxon>
        <taxon>Fungi incertae sedis</taxon>
        <taxon>Microsporidia</taxon>
        <taxon>Nematocida</taxon>
    </lineage>
</organism>
<dbReference type="GeneID" id="77675192"/>
<dbReference type="RefSeq" id="XP_052905699.1">
    <property type="nucleotide sequence ID" value="XM_053047874.1"/>
</dbReference>
<keyword evidence="5" id="KW-0547">Nucleotide-binding</keyword>
<dbReference type="PANTHER" id="PTHR43382">
    <property type="entry name" value="PROLYL-TRNA SYNTHETASE"/>
    <property type="match status" value="1"/>
</dbReference>
<evidence type="ECO:0000256" key="2">
    <source>
        <dbReference type="ARBA" id="ARBA00012831"/>
    </source>
</evidence>
<dbReference type="InterPro" id="IPR006195">
    <property type="entry name" value="aa-tRNA-synth_II"/>
</dbReference>
<dbReference type="SUPFAM" id="SSF64586">
    <property type="entry name" value="C-terminal domain of ProRS"/>
    <property type="match status" value="1"/>
</dbReference>
<dbReference type="InterPro" id="IPR033721">
    <property type="entry name" value="ProRS_core_arch_euk"/>
</dbReference>
<dbReference type="Proteomes" id="UP000054524">
    <property type="component" value="Unassembled WGS sequence"/>
</dbReference>
<sequence length="501" mass="56246">MSKTQKFSIEATRESDFPKWYKETVTKSEILEYHDINGCYVLRPNGFFIWNTIKNYFTGKIDGLGVKEAYFPMLVSKAVLEKEKDHLENFAPEVAWITECGGKPLENPVAIRPTSETIMYPYFSKWIQSYRDLPLKLNQWCNVLRWETTQTMPFIRGREFLWQEGHTAHLTREEADKEVFEILGFYESVYRELLAVPVIKGMKSKKETFAGADFTTTVEVFIPHTGKGIQAATSHSLGTNFSTMFNVTVEDPKAPGCFMPVFQNSWGLSTRSIGVAILVHSDNRGLVLPPKVASTQVVIVPCGLSKNTPEEEKQKILDEASRIEKALNAQGVRAQADLALNVTPGHKFNHWEVRGVPLRIEIGPKDLANNQVCFAWRMDKTKKSVPLENIEKAVQEELDAIHETMYHNAKLLQETSMLKGSTMEDLNAALRGGKMCTMVWCGSVECEDAIKKMTEERDKNNVVAAAGAKSLCIPFSENKPSGACSVCPSEATCVGLFGRSY</sequence>
<dbReference type="Gene3D" id="3.40.50.800">
    <property type="entry name" value="Anticodon-binding domain"/>
    <property type="match status" value="1"/>
</dbReference>
<dbReference type="PROSITE" id="PS50862">
    <property type="entry name" value="AA_TRNA_LIGASE_II"/>
    <property type="match status" value="1"/>
</dbReference>
<dbReference type="GO" id="GO:0017101">
    <property type="term" value="C:aminoacyl-tRNA synthetase multienzyme complex"/>
    <property type="evidence" value="ECO:0007669"/>
    <property type="project" value="TreeGrafter"/>
</dbReference>
<dbReference type="InterPro" id="IPR016061">
    <property type="entry name" value="Pro-tRNA_ligase_II_C"/>
</dbReference>
<evidence type="ECO:0000313" key="12">
    <source>
        <dbReference type="EMBL" id="KFG27144.1"/>
    </source>
</evidence>
<dbReference type="Pfam" id="PF00587">
    <property type="entry name" value="tRNA-synt_2b"/>
    <property type="match status" value="1"/>
</dbReference>
<evidence type="ECO:0000256" key="5">
    <source>
        <dbReference type="ARBA" id="ARBA00022741"/>
    </source>
</evidence>
<dbReference type="InterPro" id="IPR045864">
    <property type="entry name" value="aa-tRNA-synth_II/BPL/LPL"/>
</dbReference>
<comment type="similarity">
    <text evidence="1">Belongs to the class-II aminoacyl-tRNA synthetase family.</text>
</comment>
<dbReference type="SUPFAM" id="SSF52954">
    <property type="entry name" value="Class II aaRS ABD-related"/>
    <property type="match status" value="1"/>
</dbReference>
<dbReference type="PANTHER" id="PTHR43382:SF2">
    <property type="entry name" value="BIFUNCTIONAL GLUTAMATE_PROLINE--TRNA LIGASE"/>
    <property type="match status" value="1"/>
</dbReference>
<dbReference type="InterPro" id="IPR002316">
    <property type="entry name" value="Pro-tRNA-ligase_IIa"/>
</dbReference>
<dbReference type="InterPro" id="IPR004499">
    <property type="entry name" value="Pro-tRNA-ligase_IIa_arc-type"/>
</dbReference>
<feature type="domain" description="Aminoacyl-transfer RNA synthetases class-II family profile" evidence="11">
    <location>
        <begin position="38"/>
        <end position="289"/>
    </location>
</feature>
<dbReference type="SUPFAM" id="SSF55681">
    <property type="entry name" value="Class II aaRS and biotin synthetases"/>
    <property type="match status" value="1"/>
</dbReference>
<dbReference type="Gene3D" id="3.30.110.30">
    <property type="entry name" value="C-terminal domain of ProRS"/>
    <property type="match status" value="1"/>
</dbReference>
<dbReference type="HOGENOM" id="CLU_001882_4_1_1"/>
<dbReference type="InterPro" id="IPR036621">
    <property type="entry name" value="Anticodon-bd_dom_sf"/>
</dbReference>
<keyword evidence="7" id="KW-0648">Protein biosynthesis</keyword>
<dbReference type="CDD" id="cd00862">
    <property type="entry name" value="ProRS_anticodon_zinc"/>
    <property type="match status" value="1"/>
</dbReference>
<keyword evidence="8 12" id="KW-0030">Aminoacyl-tRNA synthetase</keyword>
<dbReference type="GO" id="GO:0004827">
    <property type="term" value="F:proline-tRNA ligase activity"/>
    <property type="evidence" value="ECO:0007669"/>
    <property type="project" value="UniProtKB-EC"/>
</dbReference>
<comment type="catalytic activity">
    <reaction evidence="10">
        <text>tRNA(Pro) + L-proline + ATP = L-prolyl-tRNA(Pro) + AMP + diphosphate</text>
        <dbReference type="Rhea" id="RHEA:14305"/>
        <dbReference type="Rhea" id="RHEA-COMP:9700"/>
        <dbReference type="Rhea" id="RHEA-COMP:9702"/>
        <dbReference type="ChEBI" id="CHEBI:30616"/>
        <dbReference type="ChEBI" id="CHEBI:33019"/>
        <dbReference type="ChEBI" id="CHEBI:60039"/>
        <dbReference type="ChEBI" id="CHEBI:78442"/>
        <dbReference type="ChEBI" id="CHEBI:78532"/>
        <dbReference type="ChEBI" id="CHEBI:456215"/>
        <dbReference type="EC" id="6.1.1.15"/>
    </reaction>
</comment>
<evidence type="ECO:0000256" key="7">
    <source>
        <dbReference type="ARBA" id="ARBA00022917"/>
    </source>
</evidence>
<dbReference type="GO" id="GO:0005524">
    <property type="term" value="F:ATP binding"/>
    <property type="evidence" value="ECO:0007669"/>
    <property type="project" value="UniProtKB-KW"/>
</dbReference>
<proteinExistence type="inferred from homology"/>
<keyword evidence="13" id="KW-1185">Reference proteome</keyword>
<dbReference type="Pfam" id="PF09180">
    <property type="entry name" value="ProRS-C_1"/>
    <property type="match status" value="1"/>
</dbReference>
<evidence type="ECO:0000256" key="10">
    <source>
        <dbReference type="ARBA" id="ARBA00047671"/>
    </source>
</evidence>
<dbReference type="InterPro" id="IPR002314">
    <property type="entry name" value="aa-tRNA-synt_IIb"/>
</dbReference>
<gene>
    <name evidence="12" type="ORF">NESG_00219</name>
</gene>
<protein>
    <recommendedName>
        <fullName evidence="3">Proline--tRNA ligase</fullName>
        <ecNumber evidence="2">6.1.1.15</ecNumber>
    </recommendedName>
    <alternativeName>
        <fullName evidence="9">Prolyl-tRNA synthetase</fullName>
    </alternativeName>
</protein>
<evidence type="ECO:0000256" key="6">
    <source>
        <dbReference type="ARBA" id="ARBA00022840"/>
    </source>
</evidence>
<keyword evidence="6" id="KW-0067">ATP-binding</keyword>
<dbReference type="InterPro" id="IPR017449">
    <property type="entry name" value="Pro-tRNA_synth_II"/>
</dbReference>
<dbReference type="PRINTS" id="PR01046">
    <property type="entry name" value="TRNASYNTHPRO"/>
</dbReference>
<accession>A0A086J4S6</accession>
<keyword evidence="4" id="KW-0436">Ligase</keyword>
<dbReference type="FunFam" id="3.40.50.800:FF:000005">
    <property type="entry name" value="bifunctional glutamate/proline--tRNA ligase"/>
    <property type="match status" value="1"/>
</dbReference>
<dbReference type="EC" id="6.1.1.15" evidence="2"/>